<comment type="subcellular location">
    <subcellularLocation>
        <location evidence="1">Membrane</location>
        <topology evidence="1">Multi-pass membrane protein</topology>
    </subcellularLocation>
</comment>
<dbReference type="GO" id="GO:0015276">
    <property type="term" value="F:ligand-gated monoatomic ion channel activity"/>
    <property type="evidence" value="ECO:0007669"/>
    <property type="project" value="InterPro"/>
</dbReference>
<evidence type="ECO:0000256" key="15">
    <source>
        <dbReference type="SAM" id="SignalP"/>
    </source>
</evidence>
<evidence type="ECO:0000256" key="9">
    <source>
        <dbReference type="ARBA" id="ARBA00023170"/>
    </source>
</evidence>
<protein>
    <recommendedName>
        <fullName evidence="13">Glutamate receptor</fullName>
    </recommendedName>
</protein>
<accession>A0A2G9HNT8</accession>
<dbReference type="OrthoDB" id="5984008at2759"/>
<feature type="transmembrane region" description="Helical" evidence="14">
    <location>
        <begin position="630"/>
        <end position="647"/>
    </location>
</feature>
<evidence type="ECO:0000256" key="13">
    <source>
        <dbReference type="PIRNR" id="PIRNR037090"/>
    </source>
</evidence>
<feature type="transmembrane region" description="Helical" evidence="14">
    <location>
        <begin position="570"/>
        <end position="588"/>
    </location>
</feature>
<dbReference type="InterPro" id="IPR015683">
    <property type="entry name" value="Ionotropic_Glu_rcpt"/>
</dbReference>
<comment type="similarity">
    <text evidence="2 13">Belongs to the glutamate-gated ion channel (TC 1.A.10.1) family.</text>
</comment>
<keyword evidence="3 13" id="KW-0813">Transport</keyword>
<keyword evidence="8 13" id="KW-0472">Membrane</keyword>
<evidence type="ECO:0000313" key="17">
    <source>
        <dbReference type="EMBL" id="PIN19196.1"/>
    </source>
</evidence>
<sequence length="867" mass="97835">MTTEALVLCVLLLRFPSHFYADEHKVSLQDNGDKIIINAGVIVDAGSWVGKVAESYITMAVQDFYNQNMGYRTRIALHVRDSRGDSLHCIAAALNLLENVEVHTIIIPKISTEELFLARLVDKANVPLLSLSSIPSSNKHPYLIQFATDEYNQFYGISAFLQAFKWRRFVFLYEDTADARQAQTYIHDILQENHLDVAYQTALSLQATDDQIIEELHKVMMMKVSTILVHLPPSLASHVFINAKILGMMSKGFGWIVTSKTMNFLDALDSSVYDSMQGVIGFKSYVSKSSEIQNLTSKWRREFHQTEPDVEIRELNTFGVWAYNAAWALAEAIESAGMKHSQSWAECAGSKHLDLARLRVSSSGSAILSKIRSSKSREYVGKFQLPDIYEILNVIGRGERRVGFWKSAYGLTKELNPTINSSSNFLDTIMWPGSSSTAPESWLAQMNGKSFRIGIPANERFPELVGMDNDQQSNKTIFRGFCIDVFLAAVDKLPYEISFEYIPDYGGYNDLVYQVFLQKYDAAVGDITILSNRSAYVDFTLPYIDSGPGVVVKLDDKDPWFFLKPLQPDLWITSACFFFLTGFIVWLVEHPVNEEFQGPLAQQIGTALWFAASTLVYAHRERLRSNVSKFVVVVWLFVVLILTSSYTAKLSSLLTVEQIKLSKSDYIGYPANSLIQASSVSNLHFKDNRLRPFQYPEDYDNALRQGSKKGGVDAIVDELPYLKIFVARYPHNYAIIESSMRTSGFGFAFPKGSPLVHDISRAIAELREEGTLLHLETKWFSSQLSPSSQDPEQPNNPNPLTRDNFFGLFLLSGISKSIAVLVVLFFLLREKLSINYYISAVLARGKLMLILRYLHARMVNIDGEDAR</sequence>
<proteinExistence type="inferred from homology"/>
<dbReference type="CDD" id="cd13686">
    <property type="entry name" value="GluR_Plant"/>
    <property type="match status" value="1"/>
</dbReference>
<evidence type="ECO:0000256" key="4">
    <source>
        <dbReference type="ARBA" id="ARBA00022692"/>
    </source>
</evidence>
<dbReference type="InterPro" id="IPR019594">
    <property type="entry name" value="Glu/Gly-bd"/>
</dbReference>
<dbReference type="GO" id="GO:0016020">
    <property type="term" value="C:membrane"/>
    <property type="evidence" value="ECO:0007669"/>
    <property type="project" value="UniProtKB-SubCell"/>
</dbReference>
<evidence type="ECO:0000256" key="10">
    <source>
        <dbReference type="ARBA" id="ARBA00023180"/>
    </source>
</evidence>
<keyword evidence="5 15" id="KW-0732">Signal</keyword>
<feature type="signal peptide" evidence="15">
    <location>
        <begin position="1"/>
        <end position="21"/>
    </location>
</feature>
<feature type="transmembrane region" description="Helical" evidence="14">
    <location>
        <begin position="805"/>
        <end position="828"/>
    </location>
</feature>
<gene>
    <name evidence="17" type="ORF">CDL12_08123</name>
</gene>
<dbReference type="Gene3D" id="1.10.287.70">
    <property type="match status" value="1"/>
</dbReference>
<evidence type="ECO:0000256" key="6">
    <source>
        <dbReference type="ARBA" id="ARBA00022989"/>
    </source>
</evidence>
<evidence type="ECO:0000256" key="12">
    <source>
        <dbReference type="ARBA" id="ARBA00023303"/>
    </source>
</evidence>
<keyword evidence="4 14" id="KW-0812">Transmembrane</keyword>
<dbReference type="InterPro" id="IPR001320">
    <property type="entry name" value="Iontro_rcpt_C"/>
</dbReference>
<evidence type="ECO:0000256" key="14">
    <source>
        <dbReference type="SAM" id="Phobius"/>
    </source>
</evidence>
<dbReference type="Pfam" id="PF00060">
    <property type="entry name" value="Lig_chan"/>
    <property type="match status" value="1"/>
</dbReference>
<dbReference type="Proteomes" id="UP000231279">
    <property type="component" value="Unassembled WGS sequence"/>
</dbReference>
<organism evidence="17 18">
    <name type="scientific">Handroanthus impetiginosus</name>
    <dbReference type="NCBI Taxonomy" id="429701"/>
    <lineage>
        <taxon>Eukaryota</taxon>
        <taxon>Viridiplantae</taxon>
        <taxon>Streptophyta</taxon>
        <taxon>Embryophyta</taxon>
        <taxon>Tracheophyta</taxon>
        <taxon>Spermatophyta</taxon>
        <taxon>Magnoliopsida</taxon>
        <taxon>eudicotyledons</taxon>
        <taxon>Gunneridae</taxon>
        <taxon>Pentapetalae</taxon>
        <taxon>asterids</taxon>
        <taxon>lamiids</taxon>
        <taxon>Lamiales</taxon>
        <taxon>Bignoniaceae</taxon>
        <taxon>Crescentiina</taxon>
        <taxon>Tabebuia alliance</taxon>
        <taxon>Handroanthus</taxon>
    </lineage>
</organism>
<keyword evidence="18" id="KW-1185">Reference proteome</keyword>
<evidence type="ECO:0000313" key="18">
    <source>
        <dbReference type="Proteomes" id="UP000231279"/>
    </source>
</evidence>
<evidence type="ECO:0000256" key="7">
    <source>
        <dbReference type="ARBA" id="ARBA00023065"/>
    </source>
</evidence>
<dbReference type="InterPro" id="IPR028082">
    <property type="entry name" value="Peripla_BP_I"/>
</dbReference>
<dbReference type="FunFam" id="1.10.287.70:FF:000037">
    <property type="entry name" value="Glutamate receptor"/>
    <property type="match status" value="1"/>
</dbReference>
<dbReference type="Gene3D" id="3.40.190.10">
    <property type="entry name" value="Periplasmic binding protein-like II"/>
    <property type="match status" value="2"/>
</dbReference>
<comment type="function">
    <text evidence="13">Glutamate-gated receptor that probably acts as non-selective cation channel.</text>
</comment>
<keyword evidence="6 14" id="KW-1133">Transmembrane helix</keyword>
<keyword evidence="7 13" id="KW-0406">Ion transport</keyword>
<dbReference type="EMBL" id="NKXS01001318">
    <property type="protein sequence ID" value="PIN19196.1"/>
    <property type="molecule type" value="Genomic_DNA"/>
</dbReference>
<name>A0A2G9HNT8_9LAMI</name>
<dbReference type="SMART" id="SM00079">
    <property type="entry name" value="PBPe"/>
    <property type="match status" value="1"/>
</dbReference>
<reference evidence="18" key="1">
    <citation type="journal article" date="2018" name="Gigascience">
        <title>Genome assembly of the Pink Ipe (Handroanthus impetiginosus, Bignoniaceae), a highly valued, ecologically keystone Neotropical timber forest tree.</title>
        <authorList>
            <person name="Silva-Junior O.B."/>
            <person name="Grattapaglia D."/>
            <person name="Novaes E."/>
            <person name="Collevatti R.G."/>
        </authorList>
    </citation>
    <scope>NUCLEOTIDE SEQUENCE [LARGE SCALE GENOMIC DNA]</scope>
    <source>
        <strain evidence="18">cv. UFG-1</strain>
    </source>
</reference>
<keyword evidence="11 13" id="KW-1071">Ligand-gated ion channel</keyword>
<dbReference type="STRING" id="429701.A0A2G9HNT8"/>
<dbReference type="AlphaFoldDB" id="A0A2G9HNT8"/>
<keyword evidence="12 13" id="KW-0407">Ion channel</keyword>
<keyword evidence="10" id="KW-0325">Glycoprotein</keyword>
<dbReference type="Gene3D" id="3.40.50.2300">
    <property type="match status" value="2"/>
</dbReference>
<evidence type="ECO:0000256" key="2">
    <source>
        <dbReference type="ARBA" id="ARBA00008685"/>
    </source>
</evidence>
<evidence type="ECO:0000256" key="5">
    <source>
        <dbReference type="ARBA" id="ARBA00022729"/>
    </source>
</evidence>
<evidence type="ECO:0000256" key="1">
    <source>
        <dbReference type="ARBA" id="ARBA00004141"/>
    </source>
</evidence>
<keyword evidence="9 13" id="KW-0675">Receptor</keyword>
<feature type="domain" description="Ionotropic glutamate receptor C-terminal" evidence="16">
    <location>
        <begin position="450"/>
        <end position="782"/>
    </location>
</feature>
<dbReference type="SUPFAM" id="SSF53822">
    <property type="entry name" value="Periplasmic binding protein-like I"/>
    <property type="match status" value="1"/>
</dbReference>
<evidence type="ECO:0000256" key="11">
    <source>
        <dbReference type="ARBA" id="ARBA00023286"/>
    </source>
</evidence>
<dbReference type="InterPro" id="IPR017103">
    <property type="entry name" value="Iontropic_Glu_rcpt_pln"/>
</dbReference>
<dbReference type="SUPFAM" id="SSF53850">
    <property type="entry name" value="Periplasmic binding protein-like II"/>
    <property type="match status" value="1"/>
</dbReference>
<comment type="caution">
    <text evidence="17">The sequence shown here is derived from an EMBL/GenBank/DDBJ whole genome shotgun (WGS) entry which is preliminary data.</text>
</comment>
<dbReference type="InterPro" id="IPR001828">
    <property type="entry name" value="ANF_lig-bd_rcpt"/>
</dbReference>
<dbReference type="Pfam" id="PF01094">
    <property type="entry name" value="ANF_receptor"/>
    <property type="match status" value="1"/>
</dbReference>
<dbReference type="FunFam" id="3.40.190.10:FF:000054">
    <property type="entry name" value="Glutamate receptor"/>
    <property type="match status" value="1"/>
</dbReference>
<dbReference type="PIRSF" id="PIRSF037090">
    <property type="entry name" value="Iontro_Glu-like_rcpt_pln"/>
    <property type="match status" value="1"/>
</dbReference>
<evidence type="ECO:0000256" key="3">
    <source>
        <dbReference type="ARBA" id="ARBA00022448"/>
    </source>
</evidence>
<dbReference type="Pfam" id="PF10613">
    <property type="entry name" value="Lig_chan-Glu_bd"/>
    <property type="match status" value="1"/>
</dbReference>
<evidence type="ECO:0000259" key="16">
    <source>
        <dbReference type="SMART" id="SM00079"/>
    </source>
</evidence>
<dbReference type="PANTHER" id="PTHR18966">
    <property type="entry name" value="IONOTROPIC GLUTAMATE RECEPTOR"/>
    <property type="match status" value="1"/>
</dbReference>
<evidence type="ECO:0000256" key="8">
    <source>
        <dbReference type="ARBA" id="ARBA00023136"/>
    </source>
</evidence>
<feature type="chain" id="PRO_5013701571" description="Glutamate receptor" evidence="15">
    <location>
        <begin position="22"/>
        <end position="867"/>
    </location>
</feature>